<evidence type="ECO:0000256" key="6">
    <source>
        <dbReference type="ARBA" id="ARBA00012487"/>
    </source>
</evidence>
<evidence type="ECO:0000256" key="8">
    <source>
        <dbReference type="ARBA" id="ARBA00022516"/>
    </source>
</evidence>
<dbReference type="InterPro" id="IPR015222">
    <property type="entry name" value="Tam41"/>
</dbReference>
<evidence type="ECO:0000256" key="2">
    <source>
        <dbReference type="ARBA" id="ARBA00004443"/>
    </source>
</evidence>
<evidence type="ECO:0000256" key="18">
    <source>
        <dbReference type="ARBA" id="ARBA00029893"/>
    </source>
</evidence>
<dbReference type="EC" id="2.7.7.41" evidence="6"/>
<organism evidence="20 21">
    <name type="scientific">Prunus armeniaca</name>
    <name type="common">Apricot</name>
    <name type="synonym">Armeniaca vulgaris</name>
    <dbReference type="NCBI Taxonomy" id="36596"/>
    <lineage>
        <taxon>Eukaryota</taxon>
        <taxon>Viridiplantae</taxon>
        <taxon>Streptophyta</taxon>
        <taxon>Embryophyta</taxon>
        <taxon>Tracheophyta</taxon>
        <taxon>Spermatophyta</taxon>
        <taxon>Magnoliopsida</taxon>
        <taxon>eudicotyledons</taxon>
        <taxon>Gunneridae</taxon>
        <taxon>Pentapetalae</taxon>
        <taxon>rosids</taxon>
        <taxon>fabids</taxon>
        <taxon>Rosales</taxon>
        <taxon>Rosaceae</taxon>
        <taxon>Amygdaloideae</taxon>
        <taxon>Amygdaleae</taxon>
        <taxon>Prunus</taxon>
    </lineage>
</organism>
<dbReference type="GO" id="GO:0032049">
    <property type="term" value="P:cardiolipin biosynthetic process"/>
    <property type="evidence" value="ECO:0007669"/>
    <property type="project" value="InterPro"/>
</dbReference>
<evidence type="ECO:0000256" key="17">
    <source>
        <dbReference type="ARBA" id="ARBA00023264"/>
    </source>
</evidence>
<evidence type="ECO:0000256" key="5">
    <source>
        <dbReference type="ARBA" id="ARBA00005458"/>
    </source>
</evidence>
<evidence type="ECO:0000256" key="13">
    <source>
        <dbReference type="ARBA" id="ARBA00023098"/>
    </source>
</evidence>
<dbReference type="GO" id="GO:0005743">
    <property type="term" value="C:mitochondrial inner membrane"/>
    <property type="evidence" value="ECO:0007669"/>
    <property type="project" value="UniProtKB-SubCell"/>
</dbReference>
<keyword evidence="13" id="KW-0443">Lipid metabolism</keyword>
<comment type="pathway">
    <text evidence="3">Phospholipid metabolism; CDP-diacylglycerol biosynthesis; CDP-diacylglycerol from sn-glycerol 3-phosphate: step 3/3.</text>
</comment>
<dbReference type="Proteomes" id="UP000507222">
    <property type="component" value="Unassembled WGS sequence"/>
</dbReference>
<keyword evidence="9" id="KW-0808">Transferase</keyword>
<feature type="compositionally biased region" description="Polar residues" evidence="19">
    <location>
        <begin position="290"/>
        <end position="301"/>
    </location>
</feature>
<dbReference type="PANTHER" id="PTHR13619">
    <property type="entry name" value="PHOSPHATIDATE CYTIDYLYLTRANSFERASE, MITOCHONDRIAL"/>
    <property type="match status" value="1"/>
</dbReference>
<comment type="similarity">
    <text evidence="5">Belongs to the TAM41 family.</text>
</comment>
<evidence type="ECO:0000256" key="19">
    <source>
        <dbReference type="SAM" id="MobiDB-lite"/>
    </source>
</evidence>
<feature type="region of interest" description="Disordered" evidence="19">
    <location>
        <begin position="290"/>
        <end position="311"/>
    </location>
</feature>
<dbReference type="PIRSF" id="PIRSF028840">
    <property type="entry name" value="Mmp37"/>
    <property type="match status" value="1"/>
</dbReference>
<protein>
    <recommendedName>
        <fullName evidence="7">Phosphatidate cytidylyltransferase, mitochondrial</fullName>
        <ecNumber evidence="6">2.7.7.41</ecNumber>
    </recommendedName>
    <alternativeName>
        <fullName evidence="18">CDP-diacylglycerol synthase</fullName>
    </alternativeName>
</protein>
<proteinExistence type="inferred from homology"/>
<evidence type="ECO:0000256" key="1">
    <source>
        <dbReference type="ARBA" id="ARBA00001946"/>
    </source>
</evidence>
<keyword evidence="14" id="KW-0496">Mitochondrion</keyword>
<evidence type="ECO:0000256" key="7">
    <source>
        <dbReference type="ARBA" id="ARBA00018337"/>
    </source>
</evidence>
<dbReference type="AlphaFoldDB" id="A0A6J5ULI3"/>
<keyword evidence="11" id="KW-0999">Mitochondrion inner membrane</keyword>
<keyword evidence="16" id="KW-0594">Phospholipid biosynthesis</keyword>
<evidence type="ECO:0000313" key="20">
    <source>
        <dbReference type="EMBL" id="CAB4276833.1"/>
    </source>
</evidence>
<evidence type="ECO:0000256" key="10">
    <source>
        <dbReference type="ARBA" id="ARBA00022695"/>
    </source>
</evidence>
<comment type="pathway">
    <text evidence="4">Lipid metabolism.</text>
</comment>
<keyword evidence="17" id="KW-1208">Phospholipid metabolism</keyword>
<reference evidence="20 21" key="1">
    <citation type="submission" date="2020-05" db="EMBL/GenBank/DDBJ databases">
        <authorList>
            <person name="Campoy J."/>
            <person name="Schneeberger K."/>
            <person name="Spophaly S."/>
        </authorList>
    </citation>
    <scope>NUCLEOTIDE SEQUENCE [LARGE SCALE GENOMIC DNA]</scope>
    <source>
        <strain evidence="20">PruArmRojPasFocal</strain>
    </source>
</reference>
<keyword evidence="8" id="KW-0444">Lipid biosynthesis</keyword>
<comment type="cofactor">
    <cofactor evidence="1">
        <name>Mg(2+)</name>
        <dbReference type="ChEBI" id="CHEBI:18420"/>
    </cofactor>
</comment>
<gene>
    <name evidence="20" type="ORF">CURHAP_LOCUS26130</name>
</gene>
<evidence type="ECO:0000256" key="14">
    <source>
        <dbReference type="ARBA" id="ARBA00023128"/>
    </source>
</evidence>
<keyword evidence="12" id="KW-0460">Magnesium</keyword>
<evidence type="ECO:0000256" key="15">
    <source>
        <dbReference type="ARBA" id="ARBA00023136"/>
    </source>
</evidence>
<evidence type="ECO:0000256" key="16">
    <source>
        <dbReference type="ARBA" id="ARBA00023209"/>
    </source>
</evidence>
<evidence type="ECO:0000256" key="12">
    <source>
        <dbReference type="ARBA" id="ARBA00022842"/>
    </source>
</evidence>
<dbReference type="GO" id="GO:0004605">
    <property type="term" value="F:phosphatidate cytidylyltransferase activity"/>
    <property type="evidence" value="ECO:0007669"/>
    <property type="project" value="UniProtKB-EC"/>
</dbReference>
<dbReference type="UniPathway" id="UPA00557">
    <property type="reaction ID" value="UER00614"/>
</dbReference>
<comment type="subcellular location">
    <subcellularLocation>
        <location evidence="2">Mitochondrion inner membrane</location>
        <topology evidence="2">Peripheral membrane protein</topology>
        <orientation evidence="2">Matrix side</orientation>
    </subcellularLocation>
</comment>
<evidence type="ECO:0000256" key="9">
    <source>
        <dbReference type="ARBA" id="ARBA00022679"/>
    </source>
</evidence>
<dbReference type="GO" id="GO:0016024">
    <property type="term" value="P:CDP-diacylglycerol biosynthetic process"/>
    <property type="evidence" value="ECO:0007669"/>
    <property type="project" value="UniProtKB-UniPathway"/>
</dbReference>
<dbReference type="PANTHER" id="PTHR13619:SF0">
    <property type="entry name" value="PHOSPHATIDATE CYTIDYLYLTRANSFERASE, MITOCHONDRIAL"/>
    <property type="match status" value="1"/>
</dbReference>
<dbReference type="EMBL" id="CAEKDK010000004">
    <property type="protein sequence ID" value="CAB4276833.1"/>
    <property type="molecule type" value="Genomic_DNA"/>
</dbReference>
<evidence type="ECO:0000256" key="4">
    <source>
        <dbReference type="ARBA" id="ARBA00005189"/>
    </source>
</evidence>
<accession>A0A6J5ULI3</accession>
<evidence type="ECO:0000256" key="3">
    <source>
        <dbReference type="ARBA" id="ARBA00005119"/>
    </source>
</evidence>
<keyword evidence="15" id="KW-0472">Membrane</keyword>
<keyword evidence="10" id="KW-0548">Nucleotidyltransferase</keyword>
<dbReference type="Pfam" id="PF09139">
    <property type="entry name" value="Tam41_Mmp37"/>
    <property type="match status" value="1"/>
</dbReference>
<evidence type="ECO:0000256" key="11">
    <source>
        <dbReference type="ARBA" id="ARBA00022792"/>
    </source>
</evidence>
<evidence type="ECO:0000313" key="21">
    <source>
        <dbReference type="Proteomes" id="UP000507222"/>
    </source>
</evidence>
<sequence>MFTKKEGEISHKKKNRVLKVLTRDGELGQDGIVIPSPEPARCLRCMENHDKAQLQSFLKTLPPVEFCCVYGSSLHPNNPGSAKSTMVDCILGVSNPQQWHSENLTLNNDHYAAWMVLLGGARLITDVADEIGVGVHFNPFVSWDDKMFKYGVVRMHDLVQDILNWERFYLSGRLQKPVHVLLDNLDVTNVNSVNLRAAMSAALLLLPSKFTEEELYAKICSLSYMGDLRMLFAEDRNKVKKIVQGQFELFRSMYKPFIEEYETKELLRRSLSGNTQPIISQDGGLSAAQSLVSSLPPNGQKPNGDEARRKESRVIQEIVIGSKDEAAKCMQTVLQRKVMVSSARQAVSGLLAAGGITAMRYVGAKMSKAWKSWR</sequence>
<name>A0A6J5ULI3_PRUAR</name>